<evidence type="ECO:0000313" key="2">
    <source>
        <dbReference type="Proteomes" id="UP000291981"/>
    </source>
</evidence>
<dbReference type="Gene3D" id="1.20.1290.10">
    <property type="entry name" value="AhpD-like"/>
    <property type="match status" value="1"/>
</dbReference>
<keyword evidence="2" id="KW-1185">Reference proteome</keyword>
<dbReference type="PANTHER" id="PTHR34846">
    <property type="entry name" value="4-CARBOXYMUCONOLACTONE DECARBOXYLASE FAMILY PROTEIN (AFU_ORTHOLOGUE AFUA_6G11590)"/>
    <property type="match status" value="1"/>
</dbReference>
<protein>
    <submittedName>
        <fullName evidence="1">Carboxymuconolactone decarboxylase family protein</fullName>
    </submittedName>
</protein>
<comment type="caution">
    <text evidence="1">The sequence shown here is derived from an EMBL/GenBank/DDBJ whole genome shotgun (WGS) entry which is preliminary data.</text>
</comment>
<dbReference type="EMBL" id="SGIU01000001">
    <property type="protein sequence ID" value="TAI49566.1"/>
    <property type="molecule type" value="Genomic_DNA"/>
</dbReference>
<proteinExistence type="predicted"/>
<dbReference type="Proteomes" id="UP000291981">
    <property type="component" value="Unassembled WGS sequence"/>
</dbReference>
<dbReference type="SUPFAM" id="SSF69118">
    <property type="entry name" value="AhpD-like"/>
    <property type="match status" value="1"/>
</dbReference>
<reference evidence="1 2" key="1">
    <citation type="submission" date="2019-02" db="EMBL/GenBank/DDBJ databases">
        <title>Draft genome sequence of Muricauda sp. 176CP4-71.</title>
        <authorList>
            <person name="Park J.-S."/>
        </authorList>
    </citation>
    <scope>NUCLEOTIDE SEQUENCE [LARGE SCALE GENOMIC DNA]</scope>
    <source>
        <strain evidence="1 2">176CP4-71</strain>
    </source>
</reference>
<gene>
    <name evidence="1" type="ORF">EW142_07140</name>
</gene>
<evidence type="ECO:0000313" key="1">
    <source>
        <dbReference type="EMBL" id="TAI49566.1"/>
    </source>
</evidence>
<dbReference type="InterPro" id="IPR029032">
    <property type="entry name" value="AhpD-like"/>
</dbReference>
<organism evidence="1 2">
    <name type="scientific">Flagellimonas allohymeniacidonis</name>
    <dbReference type="NCBI Taxonomy" id="2517819"/>
    <lineage>
        <taxon>Bacteria</taxon>
        <taxon>Pseudomonadati</taxon>
        <taxon>Bacteroidota</taxon>
        <taxon>Flavobacteriia</taxon>
        <taxon>Flavobacteriales</taxon>
        <taxon>Flavobacteriaceae</taxon>
        <taxon>Flagellimonas</taxon>
    </lineage>
</organism>
<accession>A0A4Q8QMM6</accession>
<dbReference type="PANTHER" id="PTHR34846:SF5">
    <property type="entry name" value="CARBOXYMUCONOLACTONE DECARBOXYLASE-LIKE DOMAIN-CONTAINING PROTEIN"/>
    <property type="match status" value="1"/>
</dbReference>
<name>A0A4Q8QMM6_9FLAO</name>
<dbReference type="RefSeq" id="WP_130611697.1">
    <property type="nucleotide sequence ID" value="NZ_SGIU01000001.1"/>
</dbReference>
<sequence length="181" mass="20758">MEPRIKALEKPPGLWATLIYGILRKQYGKVLMPAKVIYSRYPKIAFLVKKIYSTERSFKHTSEEQRSDIQKLVASLNGCAFCQDLIAKNEKNKINRTQASNKEYSFGDTTSLSFDKERAIYQYVTEMTQHITVSDKTYTTLKTHCSDEEIIEITFTASSENFLNRLIKPLNIGSDQLCSLP</sequence>
<dbReference type="AlphaFoldDB" id="A0A4Q8QMM6"/>
<dbReference type="OrthoDB" id="9801997at2"/>